<evidence type="ECO:0000313" key="10">
    <source>
        <dbReference type="Proteomes" id="UP000179005"/>
    </source>
</evidence>
<dbReference type="GO" id="GO:0022625">
    <property type="term" value="C:cytosolic large ribosomal subunit"/>
    <property type="evidence" value="ECO:0007669"/>
    <property type="project" value="TreeGrafter"/>
</dbReference>
<keyword evidence="4 9" id="KW-0689">Ribosomal protein</keyword>
<dbReference type="InterPro" id="IPR000597">
    <property type="entry name" value="Ribosomal_uL3"/>
</dbReference>
<dbReference type="Pfam" id="PF00297">
    <property type="entry name" value="Ribosomal_L3"/>
    <property type="match status" value="1"/>
</dbReference>
<evidence type="ECO:0000256" key="7">
    <source>
        <dbReference type="ARBA" id="ARBA00035457"/>
    </source>
</evidence>
<evidence type="ECO:0000256" key="3">
    <source>
        <dbReference type="ARBA" id="ARBA00022884"/>
    </source>
</evidence>
<dbReference type="GO" id="GO:0019843">
    <property type="term" value="F:rRNA binding"/>
    <property type="evidence" value="ECO:0007669"/>
    <property type="project" value="UniProtKB-KW"/>
</dbReference>
<dbReference type="PANTHER" id="PTHR11229">
    <property type="entry name" value="50S RIBOSOMAL PROTEIN L3"/>
    <property type="match status" value="1"/>
</dbReference>
<dbReference type="Gene3D" id="2.40.30.10">
    <property type="entry name" value="Translation factors"/>
    <property type="match status" value="1"/>
</dbReference>
<dbReference type="InterPro" id="IPR019927">
    <property type="entry name" value="Ribosomal_uL3_bac/org-type"/>
</dbReference>
<feature type="compositionally biased region" description="Basic residues" evidence="8">
    <location>
        <begin position="64"/>
        <end position="74"/>
    </location>
</feature>
<dbReference type="GO" id="GO:0003735">
    <property type="term" value="F:structural constituent of ribosome"/>
    <property type="evidence" value="ECO:0007669"/>
    <property type="project" value="InterPro"/>
</dbReference>
<dbReference type="EMBL" id="MEVC01000025">
    <property type="protein sequence ID" value="OGC53967.1"/>
    <property type="molecule type" value="Genomic_DNA"/>
</dbReference>
<keyword evidence="5" id="KW-0687">Ribonucleoprotein</keyword>
<accession>A0A1F4V9U5</accession>
<evidence type="ECO:0000256" key="4">
    <source>
        <dbReference type="ARBA" id="ARBA00022980"/>
    </source>
</evidence>
<gene>
    <name evidence="9" type="ORF">A2797_00345</name>
</gene>
<evidence type="ECO:0000256" key="6">
    <source>
        <dbReference type="ARBA" id="ARBA00035243"/>
    </source>
</evidence>
<dbReference type="FunFam" id="2.40.30.10:FF:000004">
    <property type="entry name" value="50S ribosomal protein L3"/>
    <property type="match status" value="1"/>
</dbReference>
<protein>
    <recommendedName>
        <fullName evidence="6">Large ribosomal subunit protein uL3</fullName>
    </recommendedName>
    <alternativeName>
        <fullName evidence="7">50S ribosomal protein L3</fullName>
    </alternativeName>
</protein>
<feature type="compositionally biased region" description="Low complexity" evidence="8">
    <location>
        <begin position="143"/>
        <end position="157"/>
    </location>
</feature>
<dbReference type="AlphaFoldDB" id="A0A1F4V9U5"/>
<dbReference type="Proteomes" id="UP000179005">
    <property type="component" value="Unassembled WGS sequence"/>
</dbReference>
<dbReference type="InterPro" id="IPR009000">
    <property type="entry name" value="Transl_B-barrel_sf"/>
</dbReference>
<feature type="compositionally biased region" description="Basic and acidic residues" evidence="8">
    <location>
        <begin position="161"/>
        <end position="182"/>
    </location>
</feature>
<dbReference type="PANTHER" id="PTHR11229:SF16">
    <property type="entry name" value="LARGE RIBOSOMAL SUBUNIT PROTEIN UL3C"/>
    <property type="match status" value="1"/>
</dbReference>
<evidence type="ECO:0000256" key="2">
    <source>
        <dbReference type="ARBA" id="ARBA00022730"/>
    </source>
</evidence>
<feature type="region of interest" description="Disordered" evidence="8">
    <location>
        <begin position="143"/>
        <end position="182"/>
    </location>
</feature>
<comment type="similarity">
    <text evidence="1">Belongs to the universal ribosomal protein uL3 family.</text>
</comment>
<evidence type="ECO:0000313" key="9">
    <source>
        <dbReference type="EMBL" id="OGC53967.1"/>
    </source>
</evidence>
<evidence type="ECO:0000256" key="5">
    <source>
        <dbReference type="ARBA" id="ARBA00023274"/>
    </source>
</evidence>
<keyword evidence="2" id="KW-0699">rRNA-binding</keyword>
<name>A0A1F4V9U5_UNCKA</name>
<sequence length="182" mass="19405">MKTVEAKKLDMTQIFSEDGKVTPVTLVRFEEMPQDLVIGSAVKIVGTSKGKGFAGVMKRHGFKGMKATHGRSTKGRAPGSIGQTTTPGRVYKGKRMAGRMGGERITVQGLSVVQLDPEQKTATISGALPGPRLSRLVISYEPQEQASSQESVVSSVEDGAISDKQEATSEEEKKEEAPVATV</sequence>
<dbReference type="GO" id="GO:0006412">
    <property type="term" value="P:translation"/>
    <property type="evidence" value="ECO:0007669"/>
    <property type="project" value="InterPro"/>
</dbReference>
<organism evidence="9 10">
    <name type="scientific">candidate division WWE3 bacterium RIFCSPHIGHO2_01_FULL_48_15</name>
    <dbReference type="NCBI Taxonomy" id="1802619"/>
    <lineage>
        <taxon>Bacteria</taxon>
        <taxon>Katanobacteria</taxon>
    </lineage>
</organism>
<dbReference type="STRING" id="1802619.A2797_00345"/>
<proteinExistence type="inferred from homology"/>
<evidence type="ECO:0000256" key="8">
    <source>
        <dbReference type="SAM" id="MobiDB-lite"/>
    </source>
</evidence>
<comment type="caution">
    <text evidence="9">The sequence shown here is derived from an EMBL/GenBank/DDBJ whole genome shotgun (WGS) entry which is preliminary data.</text>
</comment>
<keyword evidence="3" id="KW-0694">RNA-binding</keyword>
<dbReference type="SUPFAM" id="SSF50447">
    <property type="entry name" value="Translation proteins"/>
    <property type="match status" value="1"/>
</dbReference>
<feature type="region of interest" description="Disordered" evidence="8">
    <location>
        <begin position="64"/>
        <end position="89"/>
    </location>
</feature>
<reference evidence="9 10" key="1">
    <citation type="journal article" date="2016" name="Nat. Commun.">
        <title>Thousands of microbial genomes shed light on interconnected biogeochemical processes in an aquifer system.</title>
        <authorList>
            <person name="Anantharaman K."/>
            <person name="Brown C.T."/>
            <person name="Hug L.A."/>
            <person name="Sharon I."/>
            <person name="Castelle C.J."/>
            <person name="Probst A.J."/>
            <person name="Thomas B.C."/>
            <person name="Singh A."/>
            <person name="Wilkins M.J."/>
            <person name="Karaoz U."/>
            <person name="Brodie E.L."/>
            <person name="Williams K.H."/>
            <person name="Hubbard S.S."/>
            <person name="Banfield J.F."/>
        </authorList>
    </citation>
    <scope>NUCLEOTIDE SEQUENCE [LARGE SCALE GENOMIC DNA]</scope>
</reference>
<evidence type="ECO:0000256" key="1">
    <source>
        <dbReference type="ARBA" id="ARBA00006540"/>
    </source>
</evidence>